<dbReference type="Proteomes" id="UP000007939">
    <property type="component" value="Chromosome"/>
</dbReference>
<comment type="catalytic activity">
    <reaction evidence="9 10">
        <text>uridine(1498) in 16S rRNA + S-adenosyl-L-methionine = N(3)-methyluridine(1498) in 16S rRNA + S-adenosyl-L-homocysteine + H(+)</text>
        <dbReference type="Rhea" id="RHEA:42920"/>
        <dbReference type="Rhea" id="RHEA-COMP:10283"/>
        <dbReference type="Rhea" id="RHEA-COMP:10284"/>
        <dbReference type="ChEBI" id="CHEBI:15378"/>
        <dbReference type="ChEBI" id="CHEBI:57856"/>
        <dbReference type="ChEBI" id="CHEBI:59789"/>
        <dbReference type="ChEBI" id="CHEBI:65315"/>
        <dbReference type="ChEBI" id="CHEBI:74502"/>
        <dbReference type="EC" id="2.1.1.193"/>
    </reaction>
</comment>
<evidence type="ECO:0000256" key="5">
    <source>
        <dbReference type="ARBA" id="ARBA00022603"/>
    </source>
</evidence>
<evidence type="ECO:0000256" key="3">
    <source>
        <dbReference type="ARBA" id="ARBA00022490"/>
    </source>
</evidence>
<gene>
    <name evidence="12" type="ordered locus">Spico_1836</name>
</gene>
<evidence type="ECO:0000256" key="4">
    <source>
        <dbReference type="ARBA" id="ARBA00022552"/>
    </source>
</evidence>
<feature type="domain" description="Ribosomal RNA small subunit methyltransferase E methyltransferase" evidence="11">
    <location>
        <begin position="88"/>
        <end position="257"/>
    </location>
</feature>
<reference evidence="12 13" key="2">
    <citation type="journal article" date="2012" name="Stand. Genomic Sci.">
        <title>Complete genome sequence of the termite hindgut bacterium Spirochaeta coccoides type strain (SPN1(T)), reclassification in the genus Sphaerochaeta as Sphaerochaeta coccoides comb. nov. and emendations of the family Spirochaetaceae and the genus Sphaerochaeta.</title>
        <authorList>
            <person name="Abt B."/>
            <person name="Han C."/>
            <person name="Scheuner C."/>
            <person name="Lu M."/>
            <person name="Lapidus A."/>
            <person name="Nolan M."/>
            <person name="Lucas S."/>
            <person name="Hammon N."/>
            <person name="Deshpande S."/>
            <person name="Cheng J.F."/>
            <person name="Tapia R."/>
            <person name="Goodwin L.A."/>
            <person name="Pitluck S."/>
            <person name="Liolios K."/>
            <person name="Pagani I."/>
            <person name="Ivanova N."/>
            <person name="Mavromatis K."/>
            <person name="Mikhailova N."/>
            <person name="Huntemann M."/>
            <person name="Pati A."/>
            <person name="Chen A."/>
            <person name="Palaniappan K."/>
            <person name="Land M."/>
            <person name="Hauser L."/>
            <person name="Brambilla E.M."/>
            <person name="Rohde M."/>
            <person name="Spring S."/>
            <person name="Gronow S."/>
            <person name="Goker M."/>
            <person name="Woyke T."/>
            <person name="Bristow J."/>
            <person name="Eisen J.A."/>
            <person name="Markowitz V."/>
            <person name="Hugenholtz P."/>
            <person name="Kyrpides N.C."/>
            <person name="Klenk H.P."/>
            <person name="Detter J.C."/>
        </authorList>
    </citation>
    <scope>NUCLEOTIDE SEQUENCE [LARGE SCALE GENOMIC DNA]</scope>
    <source>
        <strain evidence="13">ATCC BAA-1237 / DSM 17374 / SPN1</strain>
    </source>
</reference>
<keyword evidence="6 10" id="KW-0808">Transferase</keyword>
<dbReference type="EMBL" id="CP002659">
    <property type="protein sequence ID" value="AEC03034.1"/>
    <property type="molecule type" value="Genomic_DNA"/>
</dbReference>
<dbReference type="CDD" id="cd18084">
    <property type="entry name" value="RsmE-like"/>
    <property type="match status" value="1"/>
</dbReference>
<keyword evidence="7 10" id="KW-0949">S-adenosyl-L-methionine</keyword>
<dbReference type="STRING" id="760011.Spico_1836"/>
<dbReference type="PANTHER" id="PTHR30027:SF3">
    <property type="entry name" value="16S RRNA (URACIL(1498)-N(3))-METHYLTRANSFERASE"/>
    <property type="match status" value="1"/>
</dbReference>
<evidence type="ECO:0000256" key="7">
    <source>
        <dbReference type="ARBA" id="ARBA00022691"/>
    </source>
</evidence>
<dbReference type="eggNOG" id="COG1385">
    <property type="taxonomic scope" value="Bacteria"/>
</dbReference>
<dbReference type="InterPro" id="IPR029026">
    <property type="entry name" value="tRNA_m1G_MTases_N"/>
</dbReference>
<dbReference type="GO" id="GO:0005737">
    <property type="term" value="C:cytoplasm"/>
    <property type="evidence" value="ECO:0007669"/>
    <property type="project" value="UniProtKB-SubCell"/>
</dbReference>
<dbReference type="PIRSF" id="PIRSF015601">
    <property type="entry name" value="MTase_slr0722"/>
    <property type="match status" value="1"/>
</dbReference>
<dbReference type="OrthoDB" id="9815641at2"/>
<dbReference type="InterPro" id="IPR046886">
    <property type="entry name" value="RsmE_MTase_dom"/>
</dbReference>
<dbReference type="InterPro" id="IPR006700">
    <property type="entry name" value="RsmE"/>
</dbReference>
<comment type="similarity">
    <text evidence="2 10">Belongs to the RNA methyltransferase RsmE family.</text>
</comment>
<keyword evidence="3 10" id="KW-0963">Cytoplasm</keyword>
<evidence type="ECO:0000256" key="10">
    <source>
        <dbReference type="PIRNR" id="PIRNR015601"/>
    </source>
</evidence>
<sequence>MRIYKLPVSFSGESFFLLSPKESRYLVSVLRFPEGKTFSGRDASGTPWLLTLQKVGASYGLRCTPATEDDATENAADAMPLYTGFLPAIHLFPCLLKGKKLEGVIRQACEMGVRRITPVHSAHCVASFVDDEKRNAGKIQRFEAQVREAVQQSGSRIITEVTPAIPFSDIPTAWGSSGPGLFFHQGQNDALSFGQRIALIRNHVLAGAPLAIVIGPEGGLSPEECALLEASGFHGVLLKTNILRAETAAIYAIAAAQSLLLEA</sequence>
<dbReference type="AlphaFoldDB" id="F4GLZ3"/>
<protein>
    <recommendedName>
        <fullName evidence="10">Ribosomal RNA small subunit methyltransferase E</fullName>
        <ecNumber evidence="10">2.1.1.193</ecNumber>
    </recommendedName>
</protein>
<evidence type="ECO:0000256" key="9">
    <source>
        <dbReference type="ARBA" id="ARBA00047944"/>
    </source>
</evidence>
<dbReference type="SUPFAM" id="SSF75217">
    <property type="entry name" value="alpha/beta knot"/>
    <property type="match status" value="1"/>
</dbReference>
<keyword evidence="5 10" id="KW-0489">Methyltransferase</keyword>
<dbReference type="Gene3D" id="3.40.1280.10">
    <property type="match status" value="1"/>
</dbReference>
<evidence type="ECO:0000313" key="13">
    <source>
        <dbReference type="Proteomes" id="UP000007939"/>
    </source>
</evidence>
<reference evidence="13" key="1">
    <citation type="submission" date="2011-04" db="EMBL/GenBank/DDBJ databases">
        <title>The complete genome of Spirochaeta coccoides DSM 17374.</title>
        <authorList>
            <person name="Lucas S."/>
            <person name="Copeland A."/>
            <person name="Lapidus A."/>
            <person name="Bruce D."/>
            <person name="Goodwin L."/>
            <person name="Pitluck S."/>
            <person name="Peters L."/>
            <person name="Kyrpides N."/>
            <person name="Mavromatis K."/>
            <person name="Pagani I."/>
            <person name="Ivanova N."/>
            <person name="Ovchinnikova G."/>
            <person name="Lu M."/>
            <person name="Detter J.C."/>
            <person name="Tapia R."/>
            <person name="Han C."/>
            <person name="Land M."/>
            <person name="Hauser L."/>
            <person name="Markowitz V."/>
            <person name="Cheng J.-F."/>
            <person name="Hugenholtz P."/>
            <person name="Woyke T."/>
            <person name="Wu D."/>
            <person name="Spring S."/>
            <person name="Schroeder M."/>
            <person name="Brambilla E."/>
            <person name="Klenk H.-P."/>
            <person name="Eisen J.A."/>
        </authorList>
    </citation>
    <scope>NUCLEOTIDE SEQUENCE [LARGE SCALE GENOMIC DNA]</scope>
    <source>
        <strain evidence="13">ATCC BAA-1237 / DSM 17374 / SPN1</strain>
    </source>
</reference>
<evidence type="ECO:0000256" key="1">
    <source>
        <dbReference type="ARBA" id="ARBA00004496"/>
    </source>
</evidence>
<dbReference type="InterPro" id="IPR029028">
    <property type="entry name" value="Alpha/beta_knot_MTases"/>
</dbReference>
<dbReference type="PANTHER" id="PTHR30027">
    <property type="entry name" value="RIBOSOMAL RNA SMALL SUBUNIT METHYLTRANSFERASE E"/>
    <property type="match status" value="1"/>
</dbReference>
<comment type="subcellular location">
    <subcellularLocation>
        <location evidence="1 10">Cytoplasm</location>
    </subcellularLocation>
</comment>
<keyword evidence="4 10" id="KW-0698">rRNA processing</keyword>
<dbReference type="NCBIfam" id="TIGR00046">
    <property type="entry name" value="RsmE family RNA methyltransferase"/>
    <property type="match status" value="1"/>
</dbReference>
<accession>F4GLZ3</accession>
<dbReference type="GO" id="GO:0070042">
    <property type="term" value="F:rRNA (uridine-N3-)-methyltransferase activity"/>
    <property type="evidence" value="ECO:0007669"/>
    <property type="project" value="TreeGrafter"/>
</dbReference>
<evidence type="ECO:0000256" key="2">
    <source>
        <dbReference type="ARBA" id="ARBA00005528"/>
    </source>
</evidence>
<dbReference type="RefSeq" id="WP_013740427.1">
    <property type="nucleotide sequence ID" value="NC_015436.1"/>
</dbReference>
<dbReference type="Pfam" id="PF04452">
    <property type="entry name" value="Methyltrans_RNA"/>
    <property type="match status" value="1"/>
</dbReference>
<evidence type="ECO:0000313" key="12">
    <source>
        <dbReference type="EMBL" id="AEC03034.1"/>
    </source>
</evidence>
<evidence type="ECO:0000259" key="11">
    <source>
        <dbReference type="Pfam" id="PF04452"/>
    </source>
</evidence>
<dbReference type="HOGENOM" id="CLU_067442_3_0_12"/>
<dbReference type="GO" id="GO:0070475">
    <property type="term" value="P:rRNA base methylation"/>
    <property type="evidence" value="ECO:0007669"/>
    <property type="project" value="TreeGrafter"/>
</dbReference>
<evidence type="ECO:0000256" key="6">
    <source>
        <dbReference type="ARBA" id="ARBA00022679"/>
    </source>
</evidence>
<name>F4GLZ3_PARC1</name>
<organism evidence="12 13">
    <name type="scientific">Parasphaerochaeta coccoides (strain ATCC BAA-1237 / DSM 17374 / SPN1)</name>
    <name type="common">Sphaerochaeta coccoides</name>
    <dbReference type="NCBI Taxonomy" id="760011"/>
    <lineage>
        <taxon>Bacteria</taxon>
        <taxon>Pseudomonadati</taxon>
        <taxon>Spirochaetota</taxon>
        <taxon>Spirochaetia</taxon>
        <taxon>Spirochaetales</taxon>
        <taxon>Sphaerochaetaceae</taxon>
        <taxon>Parasphaerochaeta</taxon>
    </lineage>
</organism>
<keyword evidence="13" id="KW-1185">Reference proteome</keyword>
<evidence type="ECO:0000256" key="8">
    <source>
        <dbReference type="ARBA" id="ARBA00025699"/>
    </source>
</evidence>
<comment type="function">
    <text evidence="8 10">Specifically methylates the N3 position of the uracil ring of uridine 1498 (m3U1498) in 16S rRNA. Acts on the fully assembled 30S ribosomal subunit.</text>
</comment>
<dbReference type="KEGG" id="scc:Spico_1836"/>
<dbReference type="EC" id="2.1.1.193" evidence="10"/>
<proteinExistence type="inferred from homology"/>